<evidence type="ECO:0000256" key="1">
    <source>
        <dbReference type="ARBA" id="ARBA00001964"/>
    </source>
</evidence>
<accession>A0A6M0K126</accession>
<comment type="caution">
    <text evidence="5">The sequence shown here is derived from an EMBL/GenBank/DDBJ whole genome shotgun (WGS) entry which is preliminary data.</text>
</comment>
<dbReference type="PANTHER" id="PTHR47514:SF1">
    <property type="entry name" value="TRANSKETOLASE N-TERMINAL SECTION-RELATED"/>
    <property type="match status" value="1"/>
</dbReference>
<evidence type="ECO:0000313" key="5">
    <source>
        <dbReference type="EMBL" id="NEV63450.1"/>
    </source>
</evidence>
<reference evidence="5 6" key="1">
    <citation type="submission" date="2020-02" db="EMBL/GenBank/DDBJ databases">
        <title>Genome sequences of Thiorhodococcus mannitoliphagus and Thiorhodococcus minor, purple sulfur photosynthetic bacteria in the gammaproteobacterial family, Chromatiaceae.</title>
        <authorList>
            <person name="Aviles F.A."/>
            <person name="Meyer T.E."/>
            <person name="Kyndt J.A."/>
        </authorList>
    </citation>
    <scope>NUCLEOTIDE SEQUENCE [LARGE SCALE GENOMIC DNA]</scope>
    <source>
        <strain evidence="5 6">DSM 11518</strain>
    </source>
</reference>
<dbReference type="SUPFAM" id="SSF52518">
    <property type="entry name" value="Thiamin diphosphate-binding fold (THDP-binding)"/>
    <property type="match status" value="1"/>
</dbReference>
<name>A0A6M0K126_9GAMM</name>
<evidence type="ECO:0000256" key="3">
    <source>
        <dbReference type="ARBA" id="ARBA00023052"/>
    </source>
</evidence>
<comment type="similarity">
    <text evidence="2">Belongs to the transketolase family.</text>
</comment>
<keyword evidence="6" id="KW-1185">Reference proteome</keyword>
<protein>
    <submittedName>
        <fullName evidence="5">Transketolase</fullName>
    </submittedName>
</protein>
<keyword evidence="3" id="KW-0786">Thiamine pyrophosphate</keyword>
<dbReference type="Proteomes" id="UP000483379">
    <property type="component" value="Unassembled WGS sequence"/>
</dbReference>
<evidence type="ECO:0000256" key="2">
    <source>
        <dbReference type="ARBA" id="ARBA00007131"/>
    </source>
</evidence>
<proteinExistence type="inferred from homology"/>
<dbReference type="EMBL" id="JAAIJQ010000051">
    <property type="protein sequence ID" value="NEV63450.1"/>
    <property type="molecule type" value="Genomic_DNA"/>
</dbReference>
<dbReference type="RefSeq" id="WP_164453913.1">
    <property type="nucleotide sequence ID" value="NZ_JAAIJQ010000051.1"/>
</dbReference>
<dbReference type="Pfam" id="PF00456">
    <property type="entry name" value="Transketolase_N"/>
    <property type="match status" value="1"/>
</dbReference>
<comment type="cofactor">
    <cofactor evidence="1">
        <name>thiamine diphosphate</name>
        <dbReference type="ChEBI" id="CHEBI:58937"/>
    </cofactor>
</comment>
<dbReference type="AlphaFoldDB" id="A0A6M0K126"/>
<dbReference type="InterPro" id="IPR029061">
    <property type="entry name" value="THDP-binding"/>
</dbReference>
<evidence type="ECO:0000259" key="4">
    <source>
        <dbReference type="Pfam" id="PF00456"/>
    </source>
</evidence>
<dbReference type="PANTHER" id="PTHR47514">
    <property type="entry name" value="TRANSKETOLASE N-TERMINAL SECTION-RELATED"/>
    <property type="match status" value="1"/>
</dbReference>
<dbReference type="Gene3D" id="3.40.50.970">
    <property type="match status" value="1"/>
</dbReference>
<dbReference type="InterPro" id="IPR005474">
    <property type="entry name" value="Transketolase_N"/>
</dbReference>
<sequence>MAQAGIQPRAQSPAAHIRGVADAVRRRVLEHTLNNNGGYLSQACSSAEILATLYLSVMRLGPSQEPLDPRPFAGVPSSANPGAFTGAGYNGTKAPELDRFIFSPVHYALVLYSLLIELDRLGPDALDDFNRDGSTVELIGAEHSPGHEVTAGSLAQAISQAGGIALARRMRGETGRVWVFMSDGEFQEGQTWEAFAALAYHRLGNIGIYVDANAQQCDGPMDAVMGIEPLAERLCAFGAEVHEVDGHDPVALAAPADSAIERDRPLVVIARTDPCRGLEQLRERAPKLHYVRFKSDAEFATYRSLLDSLRAEAC</sequence>
<organism evidence="5 6">
    <name type="scientific">Thiorhodococcus minor</name>
    <dbReference type="NCBI Taxonomy" id="57489"/>
    <lineage>
        <taxon>Bacteria</taxon>
        <taxon>Pseudomonadati</taxon>
        <taxon>Pseudomonadota</taxon>
        <taxon>Gammaproteobacteria</taxon>
        <taxon>Chromatiales</taxon>
        <taxon>Chromatiaceae</taxon>
        <taxon>Thiorhodococcus</taxon>
    </lineage>
</organism>
<evidence type="ECO:0000313" key="6">
    <source>
        <dbReference type="Proteomes" id="UP000483379"/>
    </source>
</evidence>
<gene>
    <name evidence="5" type="ORF">G3446_16415</name>
</gene>
<feature type="domain" description="Transketolase N-terminal" evidence="4">
    <location>
        <begin position="94"/>
        <end position="272"/>
    </location>
</feature>